<reference evidence="2" key="1">
    <citation type="journal article" date="2023" name="Mol. Phylogenet. Evol.">
        <title>Genome-scale phylogeny and comparative genomics of the fungal order Sordariales.</title>
        <authorList>
            <person name="Hensen N."/>
            <person name="Bonometti L."/>
            <person name="Westerberg I."/>
            <person name="Brannstrom I.O."/>
            <person name="Guillou S."/>
            <person name="Cros-Aarteil S."/>
            <person name="Calhoun S."/>
            <person name="Haridas S."/>
            <person name="Kuo A."/>
            <person name="Mondo S."/>
            <person name="Pangilinan J."/>
            <person name="Riley R."/>
            <person name="LaButti K."/>
            <person name="Andreopoulos B."/>
            <person name="Lipzen A."/>
            <person name="Chen C."/>
            <person name="Yan M."/>
            <person name="Daum C."/>
            <person name="Ng V."/>
            <person name="Clum A."/>
            <person name="Steindorff A."/>
            <person name="Ohm R.A."/>
            <person name="Martin F."/>
            <person name="Silar P."/>
            <person name="Natvig D.O."/>
            <person name="Lalanne C."/>
            <person name="Gautier V."/>
            <person name="Ament-Velasquez S.L."/>
            <person name="Kruys A."/>
            <person name="Hutchinson M.I."/>
            <person name="Powell A.J."/>
            <person name="Barry K."/>
            <person name="Miller A.N."/>
            <person name="Grigoriev I.V."/>
            <person name="Debuchy R."/>
            <person name="Gladieux P."/>
            <person name="Hiltunen Thoren M."/>
            <person name="Johannesson H."/>
        </authorList>
    </citation>
    <scope>NUCLEOTIDE SEQUENCE</scope>
    <source>
        <strain evidence="2">CBS 118394</strain>
    </source>
</reference>
<accession>A0AAE0LZK3</accession>
<comment type="caution">
    <text evidence="2">The sequence shown here is derived from an EMBL/GenBank/DDBJ whole genome shotgun (WGS) entry which is preliminary data.</text>
</comment>
<evidence type="ECO:0000313" key="3">
    <source>
        <dbReference type="Proteomes" id="UP001283341"/>
    </source>
</evidence>
<dbReference type="Proteomes" id="UP001283341">
    <property type="component" value="Unassembled WGS sequence"/>
</dbReference>
<name>A0AAE0LZK3_9PEZI</name>
<organism evidence="2 3">
    <name type="scientific">Apodospora peruviana</name>
    <dbReference type="NCBI Taxonomy" id="516989"/>
    <lineage>
        <taxon>Eukaryota</taxon>
        <taxon>Fungi</taxon>
        <taxon>Dikarya</taxon>
        <taxon>Ascomycota</taxon>
        <taxon>Pezizomycotina</taxon>
        <taxon>Sordariomycetes</taxon>
        <taxon>Sordariomycetidae</taxon>
        <taxon>Sordariales</taxon>
        <taxon>Lasiosphaeriaceae</taxon>
        <taxon>Apodospora</taxon>
    </lineage>
</organism>
<dbReference type="AlphaFoldDB" id="A0AAE0LZK3"/>
<sequence length="122" mass="14016">MPSILSLIIIINQAMSPITTSTISLNPTQSIERTAESLRIQYPFITVGTFRIERTKMHRPALRRAINLSETCWRFHIKPLLQLPRHPPIRGPQSAEKSRERWNLSTGNISKKSNKRFKGSKP</sequence>
<gene>
    <name evidence="2" type="ORF">B0H66DRAFT_568645</name>
</gene>
<dbReference type="EMBL" id="JAUEDM010000008">
    <property type="protein sequence ID" value="KAK3312679.1"/>
    <property type="molecule type" value="Genomic_DNA"/>
</dbReference>
<reference evidence="2" key="2">
    <citation type="submission" date="2023-06" db="EMBL/GenBank/DDBJ databases">
        <authorList>
            <consortium name="Lawrence Berkeley National Laboratory"/>
            <person name="Haridas S."/>
            <person name="Hensen N."/>
            <person name="Bonometti L."/>
            <person name="Westerberg I."/>
            <person name="Brannstrom I.O."/>
            <person name="Guillou S."/>
            <person name="Cros-Aarteil S."/>
            <person name="Calhoun S."/>
            <person name="Kuo A."/>
            <person name="Mondo S."/>
            <person name="Pangilinan J."/>
            <person name="Riley R."/>
            <person name="Labutti K."/>
            <person name="Andreopoulos B."/>
            <person name="Lipzen A."/>
            <person name="Chen C."/>
            <person name="Yanf M."/>
            <person name="Daum C."/>
            <person name="Ng V."/>
            <person name="Clum A."/>
            <person name="Steindorff A."/>
            <person name="Ohm R."/>
            <person name="Martin F."/>
            <person name="Silar P."/>
            <person name="Natvig D."/>
            <person name="Lalanne C."/>
            <person name="Gautier V."/>
            <person name="Ament-Velasquez S.L."/>
            <person name="Kruys A."/>
            <person name="Hutchinson M.I."/>
            <person name="Powell A.J."/>
            <person name="Barry K."/>
            <person name="Miller A.N."/>
            <person name="Grigoriev I.V."/>
            <person name="Debuchy R."/>
            <person name="Gladieux P."/>
            <person name="Thoren M.H."/>
            <person name="Johannesson H."/>
        </authorList>
    </citation>
    <scope>NUCLEOTIDE SEQUENCE</scope>
    <source>
        <strain evidence="2">CBS 118394</strain>
    </source>
</reference>
<protein>
    <submittedName>
        <fullName evidence="2">Uncharacterized protein</fullName>
    </submittedName>
</protein>
<feature type="region of interest" description="Disordered" evidence="1">
    <location>
        <begin position="84"/>
        <end position="122"/>
    </location>
</feature>
<evidence type="ECO:0000313" key="2">
    <source>
        <dbReference type="EMBL" id="KAK3312679.1"/>
    </source>
</evidence>
<feature type="compositionally biased region" description="Basic residues" evidence="1">
    <location>
        <begin position="112"/>
        <end position="122"/>
    </location>
</feature>
<keyword evidence="3" id="KW-1185">Reference proteome</keyword>
<evidence type="ECO:0000256" key="1">
    <source>
        <dbReference type="SAM" id="MobiDB-lite"/>
    </source>
</evidence>
<proteinExistence type="predicted"/>